<evidence type="ECO:0000256" key="4">
    <source>
        <dbReference type="ARBA" id="ARBA00022448"/>
    </source>
</evidence>
<sequence length="268" mass="30291">MNNIMIGRFVPGESLIHRLDPRTKMIGTFIYIFVMLWANNWQTYLWSAVFVVGLIKFTGQPFKLYWDGLKPIFWLILFTVILQLLFTPGSPVLWHLGPLSVTVPGVVNAVYVMVRFVLIILMSTILTLTTPPTSIANAIESLLGPLKKIKVPVAELALMLSIALRFVPLLMDETQKIMNAQKSRGMSFSTGGPIKRAKAIIPLLIPLFVGALQRALDLANAMEVRGFKDAVQRTRYRILHYDRNDYIAFFTIVFFVIIFFGIKIVTGL</sequence>
<comment type="caution">
    <text evidence="10">The sequence shown here is derived from an EMBL/GenBank/DDBJ whole genome shotgun (WGS) entry which is preliminary data.</text>
</comment>
<dbReference type="GO" id="GO:0022857">
    <property type="term" value="F:transmembrane transporter activity"/>
    <property type="evidence" value="ECO:0007669"/>
    <property type="project" value="UniProtKB-UniRule"/>
</dbReference>
<dbReference type="CDD" id="cd16914">
    <property type="entry name" value="EcfT"/>
    <property type="match status" value="1"/>
</dbReference>
<protein>
    <recommendedName>
        <fullName evidence="3 9">Energy-coupling factor transporter transmembrane protein EcfT</fullName>
        <shortName evidence="9">ECF transporter T component EcfT</shortName>
    </recommendedName>
</protein>
<dbReference type="InterPro" id="IPR003339">
    <property type="entry name" value="ABC/ECF_trnsptr_transmembrane"/>
</dbReference>
<organism evidence="10 11">
    <name type="scientific">Leuconostoc citreum</name>
    <dbReference type="NCBI Taxonomy" id="33964"/>
    <lineage>
        <taxon>Bacteria</taxon>
        <taxon>Bacillati</taxon>
        <taxon>Bacillota</taxon>
        <taxon>Bacilli</taxon>
        <taxon>Lactobacillales</taxon>
        <taxon>Lactobacillaceae</taxon>
        <taxon>Leuconostoc</taxon>
    </lineage>
</organism>
<comment type="function">
    <text evidence="9">Transmembrane (T) component of an energy-coupling factor (ECF) ABC-transporter complex. Unlike classic ABC transporters this ECF transporter provides the energy necessary to transport a number of different substrates.</text>
</comment>
<evidence type="ECO:0000256" key="1">
    <source>
        <dbReference type="ARBA" id="ARBA00004651"/>
    </source>
</evidence>
<dbReference type="AlphaFoldDB" id="A0A5A5U2U1"/>
<dbReference type="EMBL" id="BJJW01000008">
    <property type="protein sequence ID" value="GDZ84163.1"/>
    <property type="molecule type" value="Genomic_DNA"/>
</dbReference>
<keyword evidence="7 9" id="KW-1133">Transmembrane helix</keyword>
<comment type="subunit">
    <text evidence="9">Forms a stable energy-coupling factor (ECF) transporter complex composed of 2 membrane-embedded substrate-binding proteins (S component), 2 ATP-binding proteins (A component) and 2 transmembrane proteins (T component).</text>
</comment>
<accession>A0A5A5U2U1</accession>
<reference evidence="10 11" key="1">
    <citation type="submission" date="2019-04" db="EMBL/GenBank/DDBJ databases">
        <title>A pseudo-fructophilic Leuconostoc citreum strain F192-5 isolated from peel of satsuma mandarin: the first report for isolation and characterization of strain-dependent fructophilic-like characteristics.</title>
        <authorList>
            <person name="Maeno S."/>
            <person name="Tanizawa Y."/>
            <person name="Kajikawa A."/>
            <person name="Kanesaki Y."/>
            <person name="Kubota E."/>
            <person name="Arita M."/>
            <person name="Leon D."/>
            <person name="Endo A."/>
        </authorList>
    </citation>
    <scope>NUCLEOTIDE SEQUENCE [LARGE SCALE GENOMIC DNA]</scope>
    <source>
        <strain evidence="10 11">F192-5</strain>
    </source>
</reference>
<dbReference type="Pfam" id="PF02361">
    <property type="entry name" value="CbiQ"/>
    <property type="match status" value="1"/>
</dbReference>
<keyword evidence="4 9" id="KW-0813">Transport</keyword>
<evidence type="ECO:0000256" key="3">
    <source>
        <dbReference type="ARBA" id="ARBA00014042"/>
    </source>
</evidence>
<feature type="transmembrane region" description="Helical" evidence="9">
    <location>
        <begin position="72"/>
        <end position="94"/>
    </location>
</feature>
<keyword evidence="8 9" id="KW-0472">Membrane</keyword>
<feature type="transmembrane region" description="Helical" evidence="9">
    <location>
        <begin position="106"/>
        <end position="128"/>
    </location>
</feature>
<comment type="similarity">
    <text evidence="2 9">Belongs to the energy-coupling factor EcfT family.</text>
</comment>
<evidence type="ECO:0000256" key="8">
    <source>
        <dbReference type="ARBA" id="ARBA00023136"/>
    </source>
</evidence>
<evidence type="ECO:0000256" key="9">
    <source>
        <dbReference type="HAMAP-Rule" id="MF_01461"/>
    </source>
</evidence>
<evidence type="ECO:0000256" key="2">
    <source>
        <dbReference type="ARBA" id="ARBA00005660"/>
    </source>
</evidence>
<dbReference type="GO" id="GO:0005886">
    <property type="term" value="C:plasma membrane"/>
    <property type="evidence" value="ECO:0007669"/>
    <property type="project" value="UniProtKB-SubCell"/>
</dbReference>
<evidence type="ECO:0000313" key="11">
    <source>
        <dbReference type="Proteomes" id="UP000323274"/>
    </source>
</evidence>
<evidence type="ECO:0000256" key="7">
    <source>
        <dbReference type="ARBA" id="ARBA00022989"/>
    </source>
</evidence>
<name>A0A5A5U2U1_LEUCI</name>
<feature type="transmembrane region" description="Helical" evidence="9">
    <location>
        <begin position="246"/>
        <end position="265"/>
    </location>
</feature>
<dbReference type="PANTHER" id="PTHR33514">
    <property type="entry name" value="PROTEIN ABCI12, CHLOROPLASTIC"/>
    <property type="match status" value="1"/>
</dbReference>
<evidence type="ECO:0000256" key="5">
    <source>
        <dbReference type="ARBA" id="ARBA00022475"/>
    </source>
</evidence>
<gene>
    <name evidence="9 10" type="primary">ecfT</name>
    <name evidence="10" type="ORF">LCIT_14050</name>
</gene>
<dbReference type="HAMAP" id="MF_01461">
    <property type="entry name" value="EcfT"/>
    <property type="match status" value="1"/>
</dbReference>
<comment type="subcellular location">
    <subcellularLocation>
        <location evidence="1 9">Cell membrane</location>
        <topology evidence="1 9">Multi-pass membrane protein</topology>
    </subcellularLocation>
</comment>
<keyword evidence="6 9" id="KW-0812">Transmembrane</keyword>
<dbReference type="Proteomes" id="UP000323274">
    <property type="component" value="Unassembled WGS sequence"/>
</dbReference>
<dbReference type="PANTHER" id="PTHR33514:SF13">
    <property type="entry name" value="PROTEIN ABCI12, CHLOROPLASTIC"/>
    <property type="match status" value="1"/>
</dbReference>
<dbReference type="RefSeq" id="WP_149334544.1">
    <property type="nucleotide sequence ID" value="NZ_BJJW01000008.1"/>
</dbReference>
<proteinExistence type="inferred from homology"/>
<dbReference type="InterPro" id="IPR024919">
    <property type="entry name" value="EcfT"/>
</dbReference>
<evidence type="ECO:0000313" key="10">
    <source>
        <dbReference type="EMBL" id="GDZ84163.1"/>
    </source>
</evidence>
<feature type="transmembrane region" description="Helical" evidence="9">
    <location>
        <begin position="149"/>
        <end position="171"/>
    </location>
</feature>
<keyword evidence="5 9" id="KW-1003">Cell membrane</keyword>
<evidence type="ECO:0000256" key="6">
    <source>
        <dbReference type="ARBA" id="ARBA00022692"/>
    </source>
</evidence>